<dbReference type="InterPro" id="IPR046950">
    <property type="entry name" value="DNA-dir_Rpol_C_phage-type"/>
</dbReference>
<dbReference type="GO" id="GO:0003677">
    <property type="term" value="F:DNA binding"/>
    <property type="evidence" value="ECO:0007669"/>
    <property type="project" value="InterPro"/>
</dbReference>
<dbReference type="InterPro" id="IPR029262">
    <property type="entry name" value="RPOL_N"/>
</dbReference>
<feature type="region of interest" description="Disordered" evidence="11">
    <location>
        <begin position="1252"/>
        <end position="1283"/>
    </location>
</feature>
<keyword evidence="5 10" id="KW-0808">Transferase</keyword>
<keyword evidence="4 10" id="KW-0240">DNA-directed RNA polymerase</keyword>
<feature type="compositionally biased region" description="Low complexity" evidence="11">
    <location>
        <begin position="623"/>
        <end position="653"/>
    </location>
</feature>
<proteinExistence type="inferred from homology"/>
<dbReference type="Gene3D" id="1.10.1320.10">
    <property type="entry name" value="DNA-directed RNA polymerase, N-terminal domain"/>
    <property type="match status" value="2"/>
</dbReference>
<evidence type="ECO:0000256" key="2">
    <source>
        <dbReference type="ARBA" id="ARBA00009493"/>
    </source>
</evidence>
<evidence type="ECO:0000256" key="10">
    <source>
        <dbReference type="RuleBase" id="RU003805"/>
    </source>
</evidence>
<dbReference type="Gene3D" id="1.10.287.280">
    <property type="match status" value="1"/>
</dbReference>
<dbReference type="GO" id="GO:0034245">
    <property type="term" value="C:mitochondrial DNA-directed RNA polymerase complex"/>
    <property type="evidence" value="ECO:0000318"/>
    <property type="project" value="GO_Central"/>
</dbReference>
<dbReference type="InParanoid" id="A0A2K3E081"/>
<feature type="region of interest" description="Disordered" evidence="11">
    <location>
        <begin position="1381"/>
        <end position="1404"/>
    </location>
</feature>
<dbReference type="RefSeq" id="XP_042926777.1">
    <property type="nucleotide sequence ID" value="XM_043059143.1"/>
</dbReference>
<feature type="compositionally biased region" description="Gly residues" evidence="11">
    <location>
        <begin position="858"/>
        <end position="874"/>
    </location>
</feature>
<feature type="compositionally biased region" description="Low complexity" evidence="11">
    <location>
        <begin position="540"/>
        <end position="553"/>
    </location>
</feature>
<evidence type="ECO:0000256" key="4">
    <source>
        <dbReference type="ARBA" id="ARBA00022478"/>
    </source>
</evidence>
<dbReference type="PaxDb" id="3055-EDP06609"/>
<evidence type="ECO:0000256" key="5">
    <source>
        <dbReference type="ARBA" id="ARBA00022679"/>
    </source>
</evidence>
<feature type="domain" description="DNA-directed RNA polymerase N-terminal" evidence="12">
    <location>
        <begin position="1210"/>
        <end position="1517"/>
    </location>
</feature>
<feature type="region of interest" description="Disordered" evidence="11">
    <location>
        <begin position="623"/>
        <end position="664"/>
    </location>
</feature>
<dbReference type="PROSITE" id="PS00354">
    <property type="entry name" value="HMGI_Y"/>
    <property type="match status" value="1"/>
</dbReference>
<feature type="compositionally biased region" description="Low complexity" evidence="11">
    <location>
        <begin position="844"/>
        <end position="857"/>
    </location>
</feature>
<keyword evidence="14" id="KW-1185">Reference proteome</keyword>
<dbReference type="InterPro" id="IPR043502">
    <property type="entry name" value="DNA/RNA_pol_sf"/>
</dbReference>
<keyword evidence="8" id="KW-0539">Nucleus</keyword>
<evidence type="ECO:0000256" key="11">
    <source>
        <dbReference type="SAM" id="MobiDB-lite"/>
    </source>
</evidence>
<dbReference type="SUPFAM" id="SSF56672">
    <property type="entry name" value="DNA/RNA polymerases"/>
    <property type="match status" value="2"/>
</dbReference>
<evidence type="ECO:0000259" key="12">
    <source>
        <dbReference type="SMART" id="SM01311"/>
    </source>
</evidence>
<evidence type="ECO:0000256" key="9">
    <source>
        <dbReference type="ARBA" id="ARBA00048552"/>
    </source>
</evidence>
<dbReference type="GO" id="GO:0003899">
    <property type="term" value="F:DNA-directed RNA polymerase activity"/>
    <property type="evidence" value="ECO:0000318"/>
    <property type="project" value="GO_Central"/>
</dbReference>
<dbReference type="Proteomes" id="UP000006906">
    <property type="component" value="Chromosome 2"/>
</dbReference>
<keyword evidence="6 10" id="KW-0548">Nucleotidyltransferase</keyword>
<evidence type="ECO:0000313" key="13">
    <source>
        <dbReference type="EMBL" id="PNW86169.1"/>
    </source>
</evidence>
<dbReference type="GeneID" id="5727199"/>
<dbReference type="GO" id="GO:0006390">
    <property type="term" value="P:mitochondrial transcription"/>
    <property type="evidence" value="ECO:0000318"/>
    <property type="project" value="GO_Central"/>
</dbReference>
<evidence type="ECO:0000256" key="1">
    <source>
        <dbReference type="ARBA" id="ARBA00004123"/>
    </source>
</evidence>
<feature type="compositionally biased region" description="Acidic residues" evidence="11">
    <location>
        <begin position="1381"/>
        <end position="1392"/>
    </location>
</feature>
<dbReference type="InterPro" id="IPR000637">
    <property type="entry name" value="HMGI/Y_DNA-bd_CS"/>
</dbReference>
<name>A0A2K3E081_CHLRE</name>
<gene>
    <name evidence="13" type="ORF">CHLRE_02g075600v5</name>
</gene>
<evidence type="ECO:0000256" key="6">
    <source>
        <dbReference type="ARBA" id="ARBA00022695"/>
    </source>
</evidence>
<dbReference type="KEGG" id="cre:CHLRE_02g075600v5"/>
<feature type="region of interest" description="Disordered" evidence="11">
    <location>
        <begin position="71"/>
        <end position="94"/>
    </location>
</feature>
<reference evidence="13 14" key="1">
    <citation type="journal article" date="2007" name="Science">
        <title>The Chlamydomonas genome reveals the evolution of key animal and plant functions.</title>
        <authorList>
            <person name="Merchant S.S."/>
            <person name="Prochnik S.E."/>
            <person name="Vallon O."/>
            <person name="Harris E.H."/>
            <person name="Karpowicz S.J."/>
            <person name="Witman G.B."/>
            <person name="Terry A."/>
            <person name="Salamov A."/>
            <person name="Fritz-Laylin L.K."/>
            <person name="Marechal-Drouard L."/>
            <person name="Marshall W.F."/>
            <person name="Qu L.H."/>
            <person name="Nelson D.R."/>
            <person name="Sanderfoot A.A."/>
            <person name="Spalding M.H."/>
            <person name="Kapitonov V.V."/>
            <person name="Ren Q."/>
            <person name="Ferris P."/>
            <person name="Lindquist E."/>
            <person name="Shapiro H."/>
            <person name="Lucas S.M."/>
            <person name="Grimwood J."/>
            <person name="Schmutz J."/>
            <person name="Cardol P."/>
            <person name="Cerutti H."/>
            <person name="Chanfreau G."/>
            <person name="Chen C.L."/>
            <person name="Cognat V."/>
            <person name="Croft M.T."/>
            <person name="Dent R."/>
            <person name="Dutcher S."/>
            <person name="Fernandez E."/>
            <person name="Fukuzawa H."/>
            <person name="Gonzalez-Ballester D."/>
            <person name="Gonzalez-Halphen D."/>
            <person name="Hallmann A."/>
            <person name="Hanikenne M."/>
            <person name="Hippler M."/>
            <person name="Inwood W."/>
            <person name="Jabbari K."/>
            <person name="Kalanon M."/>
            <person name="Kuras R."/>
            <person name="Lefebvre P.A."/>
            <person name="Lemaire S.D."/>
            <person name="Lobanov A.V."/>
            <person name="Lohr M."/>
            <person name="Manuell A."/>
            <person name="Meier I."/>
            <person name="Mets L."/>
            <person name="Mittag M."/>
            <person name="Mittelmeier T."/>
            <person name="Moroney J.V."/>
            <person name="Moseley J."/>
            <person name="Napoli C."/>
            <person name="Nedelcu A.M."/>
            <person name="Niyogi K."/>
            <person name="Novoselov S.V."/>
            <person name="Paulsen I.T."/>
            <person name="Pazour G."/>
            <person name="Purton S."/>
            <person name="Ral J.P."/>
            <person name="Riano-Pachon D.M."/>
            <person name="Riekhof W."/>
            <person name="Rymarquis L."/>
            <person name="Schroda M."/>
            <person name="Stern D."/>
            <person name="Umen J."/>
            <person name="Willows R."/>
            <person name="Wilson N."/>
            <person name="Zimmer S.L."/>
            <person name="Allmer J."/>
            <person name="Balk J."/>
            <person name="Bisova K."/>
            <person name="Chen C.J."/>
            <person name="Elias M."/>
            <person name="Gendler K."/>
            <person name="Hauser C."/>
            <person name="Lamb M.R."/>
            <person name="Ledford H."/>
            <person name="Long J.C."/>
            <person name="Minagawa J."/>
            <person name="Page M.D."/>
            <person name="Pan J."/>
            <person name="Pootakham W."/>
            <person name="Roje S."/>
            <person name="Rose A."/>
            <person name="Stahlberg E."/>
            <person name="Terauchi A.M."/>
            <person name="Yang P."/>
            <person name="Ball S."/>
            <person name="Bowler C."/>
            <person name="Dieckmann C.L."/>
            <person name="Gladyshev V.N."/>
            <person name="Green P."/>
            <person name="Jorgensen R."/>
            <person name="Mayfield S."/>
            <person name="Mueller-Roeber B."/>
            <person name="Rajamani S."/>
            <person name="Sayre R.T."/>
            <person name="Brokstein P."/>
            <person name="Dubchak I."/>
            <person name="Goodstein D."/>
            <person name="Hornick L."/>
            <person name="Huang Y.W."/>
            <person name="Jhaveri J."/>
            <person name="Luo Y."/>
            <person name="Martinez D."/>
            <person name="Ngau W.C."/>
            <person name="Otillar B."/>
            <person name="Poliakov A."/>
            <person name="Porter A."/>
            <person name="Szajkowski L."/>
            <person name="Werner G."/>
            <person name="Zhou K."/>
            <person name="Grigoriev I.V."/>
            <person name="Rokhsar D.S."/>
            <person name="Grossman A.R."/>
        </authorList>
    </citation>
    <scope>NUCLEOTIDE SEQUENCE [LARGE SCALE GENOMIC DNA]</scope>
    <source>
        <strain evidence="14">CC-503</strain>
    </source>
</reference>
<feature type="region of interest" description="Disordered" evidence="11">
    <location>
        <begin position="844"/>
        <end position="874"/>
    </location>
</feature>
<dbReference type="Gramene" id="PNW86169">
    <property type="protein sequence ID" value="PNW86169"/>
    <property type="gene ID" value="CHLRE_02g075600v5"/>
</dbReference>
<dbReference type="STRING" id="3055.A0A2K3E081"/>
<keyword evidence="7 10" id="KW-0804">Transcription</keyword>
<dbReference type="InterPro" id="IPR002092">
    <property type="entry name" value="DNA-dir_Rpol_phage-type"/>
</dbReference>
<dbReference type="PANTHER" id="PTHR10102">
    <property type="entry name" value="DNA-DIRECTED RNA POLYMERASE, MITOCHONDRIAL"/>
    <property type="match status" value="1"/>
</dbReference>
<feature type="compositionally biased region" description="Gly residues" evidence="11">
    <location>
        <begin position="288"/>
        <end position="300"/>
    </location>
</feature>
<feature type="region of interest" description="Disordered" evidence="11">
    <location>
        <begin position="457"/>
        <end position="485"/>
    </location>
</feature>
<dbReference type="EC" id="2.7.7.6" evidence="3 10"/>
<dbReference type="GO" id="GO:0005634">
    <property type="term" value="C:nucleus"/>
    <property type="evidence" value="ECO:0007669"/>
    <property type="project" value="UniProtKB-SubCell"/>
</dbReference>
<dbReference type="Gene3D" id="1.10.150.20">
    <property type="entry name" value="5' to 3' exonuclease, C-terminal subdomain"/>
    <property type="match status" value="1"/>
</dbReference>
<evidence type="ECO:0000256" key="3">
    <source>
        <dbReference type="ARBA" id="ARBA00012418"/>
    </source>
</evidence>
<dbReference type="Pfam" id="PF00940">
    <property type="entry name" value="RNA_pol"/>
    <property type="match status" value="1"/>
</dbReference>
<sequence>MSNVTSALAACAPSSILSITAANACTAAVPTLSAAARLITKPGTALGSGTCQADARDVAALLAHRAHSTARAAVGGGAEEAPREGSAVAGGSSSDQRLVANVSGARQQASCTANAAPVETQGLTAAGACGSLPAPPPIFNETQLRSVATATSAIAASGRGSSLACRAFGGPNTATSTGGPAVGGSSFSGRPGGLLWPDRRNRVGHTPQPLAVSDRRGLAAAGGRASLLHALGLLPAAGGVGAPTALATAMAAAAAPAALPWPAACRAAFASSAHAAVARRRGEELEGGGEGRAAGTGAAGGAVSSATDTWLPEPLAAAAAGGGGGGSASGGGGSSGGPQSRALQAPAHAYVGRDGPQGLMEELAAAAAASSSPYIQQALRQLAAGGGGSGGTRAPAGAGAAAPAALKAAAPSNGGRQDSDSGAASDALLREVLAVAGSVQSRGFRAALQAVVGKEGMPKLKPKPKRVTSTGRKATEPAKAAGAAAAPATVPAAPAEAAVAPAPAPASGPASAAGALLPEAASGAEGSGASPAPKRRKRQTASTASTASAASDTAAAASHEVALAAAVGQDSPGGPGSAAGAVAGKRPRGRPKKDAPPSAARVAAAATAAEAAAERAAAAAEEAAAQQAAAERELSSSSSGNGPRPSFGSSVLSPVPPPESDPRYVSMADADALQPGNSLYVGRLVEWHAAHVDAVLAAPARTPGLPPPSLQDFQLQLNLEARCRNLAVEQYRREQEALVARGAVEGALPARRLTEAWLPRLTAALTARFNQFAALQDPAKQQRRRGSAATSTINLRKGSGSGSGGKGRSYVPLEQALKMMDSVGAGAANKSSDGTDTAAAAAGASTSTSTAAGAVSSAGGGGGSDGGAGDGGGGGGATASAWAAVAALPPVRLRELAEWVPMVKSVPPELLARAAVSGMLNSLVLRDSGVAGEGEDMPRGVALAVHVADALGRRVLDMVTYMEVCAVVHEKRRALARAKQELGAAMGKAAAAAAAGAEGGLEAAAVAGGQGGGEAGAAAAAAEDSLMMDPVVSEAAAKVRATRAELEALRAAAAALQPAAADGQLLNDGTTAEARRRAAPLKARGSGLSLEQRAAALGQRTQDQLSAVMDRIGRRVRQDELDGALFAALAGARTAAQRVDVTRAWQAALSQAADRLQQQLGAGAAEAEIAEAAKGVAAGGAKQRVRKGALEAADGDSGGGGGGGLTAAQAAELKSRHATLQVALTKAGVQLKAAEEMLAAEEAAAAAAAEEKVKASPRKAQGRPKKTAAAGSGAAATSPSAAAPVQALDLDQVMAQERDATTATASATAVDTDAAAAGDGAGLGDALQHLHRSVLRRVVAGTDRAQRPGEWDQSTRVKVGACLLDLMLRLLEVEVEAEADEAAEAEAADEEAVGGGGDSGRAGGRQRVMEPALRHSTGAAATFHHGGFQTPGLVMLHPQVLRQLEGDVALQRLLQPRFMPMVVEPRPWCGTRAGGFLSQTVPVMKTQYSPAVMERLASAHAAGRMTPLYQALTVLGNVPWRIHGRLLDVMETVQRQGGGRLGLPQNQPQELPTRFTSALNHVWRPLLGADTPAQCGTPYLRLQREGRRGGQLLVGAGRMSESEEEAYQHQCDAVRLLNRNESGLRCALKYRLDVARQYTGRYDLGAGVYQLYGTDVPTAADGAVAAAAAGGGEGGGGGGGGLLAGSAAGSGRPILFYQPHHVDFRGRAYPLHPHLHHLGDDATRGLLQFGRGRPLGERGFDWLLMQVANLWGQGVDKRPLAERLEWARQQLPAVRAAAAHPLEGGGTWWQRAEKPWQMLATCFEVADALDSSGGVNPTAFISHQPVNQDGTCNGLQHYAALGRDLRGGTAVNLVPADRPQDVYQAVADAVAERVELARAQGRSEAAKIHGHVDRKLVKQSVMTYVYGVTFVGARDQIESRLEERGWGNPKERRKVATYVAGIVFESMSDVFGPAVRVRSWLEDCAKYAVSAGAPVVWTSPLGFPVEQPYRKVPTLSVHTSLQTFSIRDNSRDAVSPLDVRKQCSGFPPNYVHCLDGAHMMMTARAVREAGACFAAVHDSYWTHAASVDLMNKAIRDTFVQLHERPLLHELRRELLRNPEYSGATAALPRVPAPGQLDLSVVRQSTYFFS</sequence>
<feature type="region of interest" description="Disordered" evidence="11">
    <location>
        <begin position="567"/>
        <end position="601"/>
    </location>
</feature>
<evidence type="ECO:0000256" key="7">
    <source>
        <dbReference type="ARBA" id="ARBA00023163"/>
    </source>
</evidence>
<feature type="compositionally biased region" description="Gly residues" evidence="11">
    <location>
        <begin position="320"/>
        <end position="336"/>
    </location>
</feature>
<feature type="compositionally biased region" description="Low complexity" evidence="11">
    <location>
        <begin position="520"/>
        <end position="532"/>
    </location>
</feature>
<dbReference type="InterPro" id="IPR037159">
    <property type="entry name" value="RNA_POL_N_sf"/>
</dbReference>
<comment type="catalytic activity">
    <reaction evidence="9 10">
        <text>RNA(n) + a ribonucleoside 5'-triphosphate = RNA(n+1) + diphosphate</text>
        <dbReference type="Rhea" id="RHEA:21248"/>
        <dbReference type="Rhea" id="RHEA-COMP:14527"/>
        <dbReference type="Rhea" id="RHEA-COMP:17342"/>
        <dbReference type="ChEBI" id="CHEBI:33019"/>
        <dbReference type="ChEBI" id="CHEBI:61557"/>
        <dbReference type="ChEBI" id="CHEBI:140395"/>
        <dbReference type="EC" id="2.7.7.6"/>
    </reaction>
</comment>
<feature type="region of interest" description="Disordered" evidence="11">
    <location>
        <begin position="520"/>
        <end position="553"/>
    </location>
</feature>
<accession>A0A2K3E081</accession>
<comment type="function">
    <text evidence="10">DNA-dependent RNA polymerase catalyzes the transcription of DNA into RNA using the four ribonucleoside triphosphates as substrates.</text>
</comment>
<dbReference type="PANTHER" id="PTHR10102:SF0">
    <property type="entry name" value="DNA-DIRECTED RNA POLYMERASE, MITOCHONDRIAL"/>
    <property type="match status" value="1"/>
</dbReference>
<dbReference type="GO" id="GO:0006355">
    <property type="term" value="P:regulation of DNA-templated transcription"/>
    <property type="evidence" value="ECO:0007669"/>
    <property type="project" value="InterPro"/>
</dbReference>
<feature type="region of interest" description="Disordered" evidence="11">
    <location>
        <begin position="776"/>
        <end position="809"/>
    </location>
</feature>
<dbReference type="OrthoDB" id="276422at2759"/>
<dbReference type="SMART" id="SM01311">
    <property type="entry name" value="RPOL_N"/>
    <property type="match status" value="1"/>
</dbReference>
<dbReference type="ExpressionAtlas" id="A0A2K3E081">
    <property type="expression patterns" value="baseline and differential"/>
</dbReference>
<feature type="compositionally biased region" description="Low complexity" evidence="11">
    <location>
        <begin position="1267"/>
        <end position="1283"/>
    </location>
</feature>
<comment type="subcellular location">
    <subcellularLocation>
        <location evidence="1">Nucleus</location>
    </subcellularLocation>
</comment>
<organism evidence="13 14">
    <name type="scientific">Chlamydomonas reinhardtii</name>
    <name type="common">Chlamydomonas smithii</name>
    <dbReference type="NCBI Taxonomy" id="3055"/>
    <lineage>
        <taxon>Eukaryota</taxon>
        <taxon>Viridiplantae</taxon>
        <taxon>Chlorophyta</taxon>
        <taxon>core chlorophytes</taxon>
        <taxon>Chlorophyceae</taxon>
        <taxon>CS clade</taxon>
        <taxon>Chlamydomonadales</taxon>
        <taxon>Chlamydomonadaceae</taxon>
        <taxon>Chlamydomonas</taxon>
    </lineage>
</organism>
<dbReference type="EMBL" id="CM008963">
    <property type="protein sequence ID" value="PNW86169.1"/>
    <property type="molecule type" value="Genomic_DNA"/>
</dbReference>
<evidence type="ECO:0000313" key="14">
    <source>
        <dbReference type="Proteomes" id="UP000006906"/>
    </source>
</evidence>
<dbReference type="PROSITE" id="PS00900">
    <property type="entry name" value="RNA_POL_PHAGE_1"/>
    <property type="match status" value="1"/>
</dbReference>
<dbReference type="PROSITE" id="PS00489">
    <property type="entry name" value="RNA_POL_PHAGE_2"/>
    <property type="match status" value="1"/>
</dbReference>
<feature type="region of interest" description="Disordered" evidence="11">
    <location>
        <begin position="281"/>
        <end position="343"/>
    </location>
</feature>
<protein>
    <recommendedName>
        <fullName evidence="3 10">DNA-directed RNA polymerase</fullName>
        <ecNumber evidence="3 10">2.7.7.6</ecNumber>
    </recommendedName>
</protein>
<feature type="compositionally biased region" description="Basic residues" evidence="11">
    <location>
        <begin position="1255"/>
        <end position="1266"/>
    </location>
</feature>
<comment type="similarity">
    <text evidence="2 10">Belongs to the phage and mitochondrial RNA polymerase family.</text>
</comment>
<evidence type="ECO:0000256" key="8">
    <source>
        <dbReference type="ARBA" id="ARBA00023242"/>
    </source>
</evidence>
<feature type="compositionally biased region" description="Gly residues" evidence="11">
    <location>
        <begin position="1393"/>
        <end position="1403"/>
    </location>
</feature>
<dbReference type="Pfam" id="PF14700">
    <property type="entry name" value="RPOL_N"/>
    <property type="match status" value="1"/>
</dbReference>